<dbReference type="AlphaFoldDB" id="X1LKE7"/>
<protein>
    <recommendedName>
        <fullName evidence="2">Glycosyl transferase family 1 domain-containing protein</fullName>
    </recommendedName>
</protein>
<organism evidence="1">
    <name type="scientific">marine sediment metagenome</name>
    <dbReference type="NCBI Taxonomy" id="412755"/>
    <lineage>
        <taxon>unclassified sequences</taxon>
        <taxon>metagenomes</taxon>
        <taxon>ecological metagenomes</taxon>
    </lineage>
</organism>
<evidence type="ECO:0000313" key="1">
    <source>
        <dbReference type="EMBL" id="GAH94593.1"/>
    </source>
</evidence>
<name>X1LKE7_9ZZZZ</name>
<dbReference type="SUPFAM" id="SSF53756">
    <property type="entry name" value="UDP-Glycosyltransferase/glycogen phosphorylase"/>
    <property type="match status" value="1"/>
</dbReference>
<feature type="non-terminal residue" evidence="1">
    <location>
        <position position="1"/>
    </location>
</feature>
<evidence type="ECO:0008006" key="2">
    <source>
        <dbReference type="Google" id="ProtNLM"/>
    </source>
</evidence>
<proteinExistence type="predicted"/>
<comment type="caution">
    <text evidence="1">The sequence shown here is derived from an EMBL/GenBank/DDBJ whole genome shotgun (WGS) entry which is preliminary data.</text>
</comment>
<reference evidence="1" key="1">
    <citation type="journal article" date="2014" name="Front. Microbiol.">
        <title>High frequency of phylogenetically diverse reductive dehalogenase-homologous genes in deep subseafloor sedimentary metagenomes.</title>
        <authorList>
            <person name="Kawai M."/>
            <person name="Futagami T."/>
            <person name="Toyoda A."/>
            <person name="Takaki Y."/>
            <person name="Nishi S."/>
            <person name="Hori S."/>
            <person name="Arai W."/>
            <person name="Tsubouchi T."/>
            <person name="Morono Y."/>
            <person name="Uchiyama I."/>
            <person name="Ito T."/>
            <person name="Fujiyama A."/>
            <person name="Inagaki F."/>
            <person name="Takami H."/>
        </authorList>
    </citation>
    <scope>NUCLEOTIDE SEQUENCE</scope>
    <source>
        <strain evidence="1">Expedition CK06-06</strain>
    </source>
</reference>
<accession>X1LKE7</accession>
<sequence length="65" mass="7597">INGFTTDFSKPEIASNDIYNLLQVPLEKIIQIGIKTRQKAKKYSWENKVSQFIDIYKSVVQKHQL</sequence>
<gene>
    <name evidence="1" type="ORF">S03H2_69096</name>
</gene>
<dbReference type="EMBL" id="BARU01045573">
    <property type="protein sequence ID" value="GAH94593.1"/>
    <property type="molecule type" value="Genomic_DNA"/>
</dbReference>